<dbReference type="InterPro" id="IPR011004">
    <property type="entry name" value="Trimer_LpxA-like_sf"/>
</dbReference>
<evidence type="ECO:0000313" key="2">
    <source>
        <dbReference type="Proteomes" id="UP000294194"/>
    </source>
</evidence>
<dbReference type="Pfam" id="PF00132">
    <property type="entry name" value="Hexapep"/>
    <property type="match status" value="1"/>
</dbReference>
<proteinExistence type="predicted"/>
<organism evidence="1 2">
    <name type="scientific">Glaciihabitans arcticus</name>
    <dbReference type="NCBI Taxonomy" id="2668039"/>
    <lineage>
        <taxon>Bacteria</taxon>
        <taxon>Bacillati</taxon>
        <taxon>Actinomycetota</taxon>
        <taxon>Actinomycetes</taxon>
        <taxon>Micrococcales</taxon>
        <taxon>Microbacteriaceae</taxon>
        <taxon>Glaciihabitans</taxon>
    </lineage>
</organism>
<dbReference type="InterPro" id="IPR050484">
    <property type="entry name" value="Transf_Hexapept/Carb_Anhydrase"/>
</dbReference>
<reference evidence="2" key="1">
    <citation type="submission" date="2019-02" db="EMBL/GenBank/DDBJ databases">
        <title>Glaciihabitans arcticus sp. nov., a psychrotolerant bacterium isolated from polar soil.</title>
        <authorList>
            <person name="Dahal R.H."/>
        </authorList>
    </citation>
    <scope>NUCLEOTIDE SEQUENCE [LARGE SCALE GENOMIC DNA]</scope>
    <source>
        <strain evidence="2">RP-3-7</strain>
    </source>
</reference>
<keyword evidence="2" id="KW-1185">Reference proteome</keyword>
<accession>A0A4Q9GNA4</accession>
<dbReference type="InterPro" id="IPR001451">
    <property type="entry name" value="Hexapep"/>
</dbReference>
<comment type="caution">
    <text evidence="1">The sequence shown here is derived from an EMBL/GenBank/DDBJ whole genome shotgun (WGS) entry which is preliminary data.</text>
</comment>
<dbReference type="PANTHER" id="PTHR13061">
    <property type="entry name" value="DYNACTIN SUBUNIT P25"/>
    <property type="match status" value="1"/>
</dbReference>
<protein>
    <submittedName>
        <fullName evidence="1">Gamma carbonic anhydrase family protein</fullName>
    </submittedName>
</protein>
<name>A0A4Q9GNA4_9MICO</name>
<sequence length="173" mass="17734">MPLIVPFGNVSPKIDATAWVAPNATLIGSVTLDPHSSVFYGSVIRADTDQIRIGAGSNIQDNVSMHTDTGLVLSVGSRVSVGHGAVLHGCTIEDDCLIGMGATILNGAVVGAGSLVAAGAVVLEYTAIPANSLVTGVPAKVVRQLSEDERMSLIENARHYAELSHAHKVANGG</sequence>
<dbReference type="RefSeq" id="WP_130980281.1">
    <property type="nucleotide sequence ID" value="NZ_SISG01000001.1"/>
</dbReference>
<dbReference type="CDD" id="cd04645">
    <property type="entry name" value="LbH_gamma_CA_like"/>
    <property type="match status" value="1"/>
</dbReference>
<gene>
    <name evidence="1" type="ORF">EYE40_01495</name>
</gene>
<dbReference type="EMBL" id="SISG01000001">
    <property type="protein sequence ID" value="TBN56171.1"/>
    <property type="molecule type" value="Genomic_DNA"/>
</dbReference>
<dbReference type="Gene3D" id="2.160.10.10">
    <property type="entry name" value="Hexapeptide repeat proteins"/>
    <property type="match status" value="1"/>
</dbReference>
<dbReference type="InterPro" id="IPR047324">
    <property type="entry name" value="LbH_gamma_CA-like"/>
</dbReference>
<dbReference type="AlphaFoldDB" id="A0A4Q9GNA4"/>
<dbReference type="PANTHER" id="PTHR13061:SF29">
    <property type="entry name" value="GAMMA CARBONIC ANHYDRASE-LIKE 1, MITOCHONDRIAL-RELATED"/>
    <property type="match status" value="1"/>
</dbReference>
<dbReference type="Proteomes" id="UP000294194">
    <property type="component" value="Unassembled WGS sequence"/>
</dbReference>
<dbReference type="SUPFAM" id="SSF51161">
    <property type="entry name" value="Trimeric LpxA-like enzymes"/>
    <property type="match status" value="1"/>
</dbReference>
<evidence type="ECO:0000313" key="1">
    <source>
        <dbReference type="EMBL" id="TBN56171.1"/>
    </source>
</evidence>